<keyword evidence="2 4" id="KW-0521">NADP</keyword>
<feature type="domain" description="Ketopantoate reductase C-terminal" evidence="6">
    <location>
        <begin position="179"/>
        <end position="301"/>
    </location>
</feature>
<dbReference type="Proteomes" id="UP000625804">
    <property type="component" value="Unassembled WGS sequence"/>
</dbReference>
<evidence type="ECO:0000256" key="4">
    <source>
        <dbReference type="RuleBase" id="RU362068"/>
    </source>
</evidence>
<keyword evidence="3 4" id="KW-0560">Oxidoreductase</keyword>
<dbReference type="PANTHER" id="PTHR21708">
    <property type="entry name" value="PROBABLE 2-DEHYDROPANTOATE 2-REDUCTASE"/>
    <property type="match status" value="1"/>
</dbReference>
<keyword evidence="4" id="KW-0566">Pantothenate biosynthesis</keyword>
<dbReference type="InterPro" id="IPR013752">
    <property type="entry name" value="KPA_reductase"/>
</dbReference>
<comment type="function">
    <text evidence="4">Catalyzes the NADPH-dependent reduction of ketopantoate into pantoic acid.</text>
</comment>
<dbReference type="InterPro" id="IPR003710">
    <property type="entry name" value="ApbA"/>
</dbReference>
<dbReference type="InterPro" id="IPR008927">
    <property type="entry name" value="6-PGluconate_DH-like_C_sf"/>
</dbReference>
<evidence type="ECO:0000313" key="7">
    <source>
        <dbReference type="EMBL" id="NSL50841.1"/>
    </source>
</evidence>
<dbReference type="GO" id="GO:0008677">
    <property type="term" value="F:2-dehydropantoate 2-reductase activity"/>
    <property type="evidence" value="ECO:0007669"/>
    <property type="project" value="UniProtKB-EC"/>
</dbReference>
<dbReference type="SUPFAM" id="SSF51735">
    <property type="entry name" value="NAD(P)-binding Rossmann-fold domains"/>
    <property type="match status" value="1"/>
</dbReference>
<reference evidence="7" key="1">
    <citation type="submission" date="2020-06" db="EMBL/GenBank/DDBJ databases">
        <title>A novel thermopfilic bacterium from Erzurum, Turkey.</title>
        <authorList>
            <person name="Adiguzel A."/>
            <person name="Ay H."/>
            <person name="Baltaci M.O."/>
        </authorList>
    </citation>
    <scope>NUCLEOTIDE SEQUENCE</scope>
    <source>
        <strain evidence="7">P2</strain>
    </source>
</reference>
<proteinExistence type="inferred from homology"/>
<dbReference type="FunFam" id="1.10.1040.10:FF:000017">
    <property type="entry name" value="2-dehydropantoate 2-reductase"/>
    <property type="match status" value="1"/>
</dbReference>
<dbReference type="InterPro" id="IPR013328">
    <property type="entry name" value="6PGD_dom2"/>
</dbReference>
<dbReference type="Pfam" id="PF02558">
    <property type="entry name" value="ApbA"/>
    <property type="match status" value="1"/>
</dbReference>
<comment type="pathway">
    <text evidence="4">Cofactor biosynthesis; (R)-pantothenate biosynthesis; (R)-pantoate from 3-methyl-2-oxobutanoate: step 2/2.</text>
</comment>
<dbReference type="InterPro" id="IPR013332">
    <property type="entry name" value="KPR_N"/>
</dbReference>
<dbReference type="RefSeq" id="WP_173730048.1">
    <property type="nucleotide sequence ID" value="NZ_JABTTE010000003.1"/>
</dbReference>
<keyword evidence="8" id="KW-1185">Reference proteome</keyword>
<comment type="similarity">
    <text evidence="1 4">Belongs to the ketopantoate reductase family.</text>
</comment>
<evidence type="ECO:0000256" key="2">
    <source>
        <dbReference type="ARBA" id="ARBA00022857"/>
    </source>
</evidence>
<dbReference type="UniPathway" id="UPA00028">
    <property type="reaction ID" value="UER00004"/>
</dbReference>
<comment type="caution">
    <text evidence="7">The sequence shown here is derived from an EMBL/GenBank/DDBJ whole genome shotgun (WGS) entry which is preliminary data.</text>
</comment>
<dbReference type="Gene3D" id="1.10.1040.10">
    <property type="entry name" value="N-(1-d-carboxylethyl)-l-norvaline Dehydrogenase, domain 2"/>
    <property type="match status" value="1"/>
</dbReference>
<dbReference type="FunFam" id="3.40.50.720:FF:000307">
    <property type="entry name" value="2-dehydropantoate 2-reductase"/>
    <property type="match status" value="1"/>
</dbReference>
<dbReference type="InterPro" id="IPR036291">
    <property type="entry name" value="NAD(P)-bd_dom_sf"/>
</dbReference>
<sequence>MNIIVVGAGAVGGYFGGKIAKHGFPVTFLVRQKRYEELQEKGLIIKSVHGDFSLKPTLALDVNEIENPDLVIVAIKNYHLDEAFPQLKALVDKGAKILPLLNGIKHLEKFIDEFGEKNVIGGLCSIETTLNSHGEIVQTSRLQDIVFGPIASIGEEALLFEFKQILESSSIPHTLSDYIIGEMWKKFIFITTLSGITATLRQPIGVALADQVTLDFVKSLISEVCQIAKVKGIRLPENIEELTLTRIKSLSPKMTASMHRDLEKGLPLELDDLQGYALTVAKEYQLETPCLQSVYALLHPYKNGRITQ</sequence>
<evidence type="ECO:0000313" key="8">
    <source>
        <dbReference type="Proteomes" id="UP000625804"/>
    </source>
</evidence>
<dbReference type="NCBIfam" id="TIGR00745">
    <property type="entry name" value="apbA_panE"/>
    <property type="match status" value="1"/>
</dbReference>
<feature type="domain" description="Ketopantoate reductase N-terminal" evidence="5">
    <location>
        <begin position="3"/>
        <end position="150"/>
    </location>
</feature>
<dbReference type="EC" id="1.1.1.169" evidence="4"/>
<dbReference type="Gene3D" id="3.40.50.720">
    <property type="entry name" value="NAD(P)-binding Rossmann-like Domain"/>
    <property type="match status" value="1"/>
</dbReference>
<comment type="catalytic activity">
    <reaction evidence="4">
        <text>(R)-pantoate + NADP(+) = 2-dehydropantoate + NADPH + H(+)</text>
        <dbReference type="Rhea" id="RHEA:16233"/>
        <dbReference type="ChEBI" id="CHEBI:11561"/>
        <dbReference type="ChEBI" id="CHEBI:15378"/>
        <dbReference type="ChEBI" id="CHEBI:15980"/>
        <dbReference type="ChEBI" id="CHEBI:57783"/>
        <dbReference type="ChEBI" id="CHEBI:58349"/>
        <dbReference type="EC" id="1.1.1.169"/>
    </reaction>
</comment>
<evidence type="ECO:0000256" key="3">
    <source>
        <dbReference type="ARBA" id="ARBA00023002"/>
    </source>
</evidence>
<dbReference type="GO" id="GO:0015940">
    <property type="term" value="P:pantothenate biosynthetic process"/>
    <property type="evidence" value="ECO:0007669"/>
    <property type="project" value="UniProtKB-UniPathway"/>
</dbReference>
<accession>A0A8J8K7K2</accession>
<dbReference type="InterPro" id="IPR051402">
    <property type="entry name" value="KPR-Related"/>
</dbReference>
<dbReference type="GO" id="GO:0005737">
    <property type="term" value="C:cytoplasm"/>
    <property type="evidence" value="ECO:0007669"/>
    <property type="project" value="TreeGrafter"/>
</dbReference>
<organism evidence="7 8">
    <name type="scientific">Calidifontibacillus erzurumensis</name>
    <dbReference type="NCBI Taxonomy" id="2741433"/>
    <lineage>
        <taxon>Bacteria</taxon>
        <taxon>Bacillati</taxon>
        <taxon>Bacillota</taxon>
        <taxon>Bacilli</taxon>
        <taxon>Bacillales</taxon>
        <taxon>Bacillaceae</taxon>
        <taxon>Calidifontibacillus/Schinkia group</taxon>
        <taxon>Calidifontibacillus</taxon>
    </lineage>
</organism>
<protein>
    <recommendedName>
        <fullName evidence="4">2-dehydropantoate 2-reductase</fullName>
        <ecNumber evidence="4">1.1.1.169</ecNumber>
    </recommendedName>
    <alternativeName>
        <fullName evidence="4">Ketopantoate reductase</fullName>
    </alternativeName>
</protein>
<evidence type="ECO:0000259" key="6">
    <source>
        <dbReference type="Pfam" id="PF08546"/>
    </source>
</evidence>
<evidence type="ECO:0000259" key="5">
    <source>
        <dbReference type="Pfam" id="PF02558"/>
    </source>
</evidence>
<gene>
    <name evidence="7" type="ORF">HR057_03560</name>
</gene>
<dbReference type="AlphaFoldDB" id="A0A8J8K7K2"/>
<dbReference type="EMBL" id="JABTTE010000003">
    <property type="protein sequence ID" value="NSL50841.1"/>
    <property type="molecule type" value="Genomic_DNA"/>
</dbReference>
<dbReference type="PANTHER" id="PTHR21708:SF26">
    <property type="entry name" value="2-DEHYDROPANTOATE 2-REDUCTASE"/>
    <property type="match status" value="1"/>
</dbReference>
<dbReference type="SUPFAM" id="SSF48179">
    <property type="entry name" value="6-phosphogluconate dehydrogenase C-terminal domain-like"/>
    <property type="match status" value="1"/>
</dbReference>
<evidence type="ECO:0000256" key="1">
    <source>
        <dbReference type="ARBA" id="ARBA00007870"/>
    </source>
</evidence>
<name>A0A8J8K7K2_9BACI</name>
<dbReference type="Pfam" id="PF08546">
    <property type="entry name" value="ApbA_C"/>
    <property type="match status" value="1"/>
</dbReference>